<dbReference type="Proteomes" id="UP000800035">
    <property type="component" value="Unassembled WGS sequence"/>
</dbReference>
<evidence type="ECO:0000313" key="1">
    <source>
        <dbReference type="EMBL" id="KAF1948585.1"/>
    </source>
</evidence>
<accession>A0A6A5T6L0</accession>
<name>A0A6A5T6L0_9PLEO</name>
<keyword evidence="2" id="KW-1185">Reference proteome</keyword>
<organism evidence="1 2">
    <name type="scientific">Byssothecium circinans</name>
    <dbReference type="NCBI Taxonomy" id="147558"/>
    <lineage>
        <taxon>Eukaryota</taxon>
        <taxon>Fungi</taxon>
        <taxon>Dikarya</taxon>
        <taxon>Ascomycota</taxon>
        <taxon>Pezizomycotina</taxon>
        <taxon>Dothideomycetes</taxon>
        <taxon>Pleosporomycetidae</taxon>
        <taxon>Pleosporales</taxon>
        <taxon>Massarineae</taxon>
        <taxon>Massarinaceae</taxon>
        <taxon>Byssothecium</taxon>
    </lineage>
</organism>
<dbReference type="AlphaFoldDB" id="A0A6A5T6L0"/>
<reference evidence="1" key="1">
    <citation type="journal article" date="2020" name="Stud. Mycol.">
        <title>101 Dothideomycetes genomes: a test case for predicting lifestyles and emergence of pathogens.</title>
        <authorList>
            <person name="Haridas S."/>
            <person name="Albert R."/>
            <person name="Binder M."/>
            <person name="Bloem J."/>
            <person name="Labutti K."/>
            <person name="Salamov A."/>
            <person name="Andreopoulos B."/>
            <person name="Baker S."/>
            <person name="Barry K."/>
            <person name="Bills G."/>
            <person name="Bluhm B."/>
            <person name="Cannon C."/>
            <person name="Castanera R."/>
            <person name="Culley D."/>
            <person name="Daum C."/>
            <person name="Ezra D."/>
            <person name="Gonzalez J."/>
            <person name="Henrissat B."/>
            <person name="Kuo A."/>
            <person name="Liang C."/>
            <person name="Lipzen A."/>
            <person name="Lutzoni F."/>
            <person name="Magnuson J."/>
            <person name="Mondo S."/>
            <person name="Nolan M."/>
            <person name="Ohm R."/>
            <person name="Pangilinan J."/>
            <person name="Park H.-J."/>
            <person name="Ramirez L."/>
            <person name="Alfaro M."/>
            <person name="Sun H."/>
            <person name="Tritt A."/>
            <person name="Yoshinaga Y."/>
            <person name="Zwiers L.-H."/>
            <person name="Turgeon B."/>
            <person name="Goodwin S."/>
            <person name="Spatafora J."/>
            <person name="Crous P."/>
            <person name="Grigoriev I."/>
        </authorList>
    </citation>
    <scope>NUCLEOTIDE SEQUENCE</scope>
    <source>
        <strain evidence="1">CBS 675.92</strain>
    </source>
</reference>
<protein>
    <submittedName>
        <fullName evidence="1">Uncharacterized protein</fullName>
    </submittedName>
</protein>
<evidence type="ECO:0000313" key="2">
    <source>
        <dbReference type="Proteomes" id="UP000800035"/>
    </source>
</evidence>
<sequence length="275" mass="30882">MFRTNYEYIWRSDLHRLCLALLLVPISHRGFLLQRKRAEFGLYLLTVEVDTEWSKLFTAVKLTFHHWSISLDAALSQRFKKLTDKAVSFYQYTNFCYSVSFSFSRSFAECCAELNYCIRDLQPLASPLVRQSIGILYLSSPSFRTFIKDLAAKDPEFSDSSVILDIRGNYVATALLASDAALSQKKTFRLAFDEVFPEEDTAAHASRVNIPLPVLMLSCLQSWTCSAWFKHHLNSQPLITFVESLSDIVHVSANTQAPVIEAGVGGAGGAGTVEE</sequence>
<proteinExistence type="predicted"/>
<gene>
    <name evidence="1" type="ORF">CC80DRAFT_556229</name>
</gene>
<dbReference type="OrthoDB" id="3798885at2759"/>
<dbReference type="EMBL" id="ML977054">
    <property type="protein sequence ID" value="KAF1948585.1"/>
    <property type="molecule type" value="Genomic_DNA"/>
</dbReference>